<gene>
    <name evidence="1" type="primary">158</name>
    <name evidence="1" type="ORF">SEA_OBLADI_158</name>
</gene>
<accession>A0A977PSA0</accession>
<proteinExistence type="predicted"/>
<keyword evidence="2" id="KW-1185">Reference proteome</keyword>
<protein>
    <submittedName>
        <fullName evidence="1">Uncharacterized protein</fullName>
    </submittedName>
</protein>
<dbReference type="Proteomes" id="UP001064297">
    <property type="component" value="Segment"/>
</dbReference>
<organism evidence="1 2">
    <name type="scientific">Gordonia phage ObLaDi</name>
    <dbReference type="NCBI Taxonomy" id="2978487"/>
    <lineage>
        <taxon>Viruses</taxon>
        <taxon>Duplodnaviria</taxon>
        <taxon>Heunggongvirae</taxon>
        <taxon>Uroviricota</taxon>
        <taxon>Caudoviricetes</taxon>
        <taxon>Kruegerviridae</taxon>
        <taxon>Cafassovirus</taxon>
        <taxon>Cafassovirus obladi</taxon>
    </lineage>
</organism>
<evidence type="ECO:0000313" key="2">
    <source>
        <dbReference type="Proteomes" id="UP001064297"/>
    </source>
</evidence>
<name>A0A977PSA0_9CAUD</name>
<sequence length="82" mass="8807">MSMDWSTPKDVGIAVMTADVAEDDLSPATPVNGTHVLTFFAGEAGIAIEGTLDEFDEMVHQIRLELTAARSDANEGRTDVRV</sequence>
<dbReference type="EMBL" id="OP297535">
    <property type="protein sequence ID" value="UXE03881.1"/>
    <property type="molecule type" value="Genomic_DNA"/>
</dbReference>
<reference evidence="1" key="1">
    <citation type="submission" date="2022-08" db="EMBL/GenBank/DDBJ databases">
        <authorList>
            <person name="Abuwarda M.A."/>
            <person name="Alvarez A."/>
            <person name="Batteikh M."/>
            <person name="Baughman A.P."/>
            <person name="Chavez V."/>
            <person name="Cheng C."/>
            <person name="Cosentino E.J."/>
            <person name="Di Blasi D.L."/>
            <person name="Dooley N.L."/>
            <person name="Empson B.M."/>
            <person name="Erfanian K."/>
            <person name="Esparza P.D."/>
            <person name="Fleming H.S."/>
            <person name="Ghannam M.S."/>
            <person name="Gibbons A.C."/>
            <person name="Gonzalez C."/>
            <person name="Huq N.E."/>
            <person name="Jin K."/>
            <person name="Kamarzar M."/>
            <person name="Khaine A."/>
            <person name="Krug K.R."/>
            <person name="Lee A."/>
            <person name="Liao S."/>
            <person name="Light I."/>
            <person name="Ma Y."/>
            <person name="Magaling J.M."/>
            <person name="McLinden K.C."/>
            <person name="Melkote A."/>
            <person name="Montoya Serpas C.A."/>
            <person name="Niazmandi K."/>
            <person name="Ostroske E.C."/>
            <person name="Paek B.H."/>
            <person name="Rajiv S."/>
            <person name="Santos C.E."/>
            <person name="Semaan S.A."/>
            <person name="Senthilvelan J."/>
            <person name="Sheppy T.E."/>
            <person name="Stephenson J.C."/>
            <person name="Tenney M.E."/>
            <person name="Teoh N."/>
            <person name="Thorp J.P."/>
            <person name="Turon Font G."/>
            <person name="Uvarov E.V."/>
            <person name="Verpukhovskiy P."/>
            <person name="Wang J."/>
            <person name="Whang A.Y."/>
            <person name="Wright N.E."/>
            <person name="Wu M."/>
            <person name="Zhuang C."/>
            <person name="Bruns J.A."/>
            <person name="Chai A.E."/>
            <person name="Parikh H."/>
            <person name="Zorawik M."/>
            <person name="Garza D.R."/>
            <person name="Ngo R.T."/>
            <person name="Reddi K."/>
            <person name="Garcia-Vedrenne A.E."/>
            <person name="Freise A.C."/>
            <person name="Balish M.F."/>
            <person name="Garlena R.A."/>
            <person name="Russell D.A."/>
            <person name="Jacobs-Sera D."/>
            <person name="Hatfull G.F."/>
        </authorList>
    </citation>
    <scope>NUCLEOTIDE SEQUENCE</scope>
</reference>
<evidence type="ECO:0000313" key="1">
    <source>
        <dbReference type="EMBL" id="UXE03881.1"/>
    </source>
</evidence>